<feature type="region of interest" description="Disordered" evidence="1">
    <location>
        <begin position="935"/>
        <end position="955"/>
    </location>
</feature>
<dbReference type="SUPFAM" id="SSF53822">
    <property type="entry name" value="Periplasmic binding protein-like I"/>
    <property type="match status" value="1"/>
</dbReference>
<dbReference type="Proteomes" id="UP001519325">
    <property type="component" value="Unassembled WGS sequence"/>
</dbReference>
<evidence type="ECO:0008006" key="4">
    <source>
        <dbReference type="Google" id="ProtNLM"/>
    </source>
</evidence>
<reference evidence="2 3" key="1">
    <citation type="submission" date="2021-03" db="EMBL/GenBank/DDBJ databases">
        <title>Sequencing the genomes of 1000 actinobacteria strains.</title>
        <authorList>
            <person name="Klenk H.-P."/>
        </authorList>
    </citation>
    <scope>NUCLEOTIDE SEQUENCE [LARGE SCALE GENOMIC DNA]</scope>
    <source>
        <strain evidence="2 3">DSM 45516</strain>
    </source>
</reference>
<evidence type="ECO:0000256" key="1">
    <source>
        <dbReference type="SAM" id="MobiDB-lite"/>
    </source>
</evidence>
<protein>
    <recommendedName>
        <fullName evidence="4">Receptor ligand binding region domain-containing protein</fullName>
    </recommendedName>
</protein>
<proteinExistence type="predicted"/>
<accession>A0ABS4QQR8</accession>
<evidence type="ECO:0000313" key="2">
    <source>
        <dbReference type="EMBL" id="MBP2194035.1"/>
    </source>
</evidence>
<name>A0ABS4QQR8_9NOCA</name>
<dbReference type="EMBL" id="JAGGMR010000001">
    <property type="protein sequence ID" value="MBP2194035.1"/>
    <property type="molecule type" value="Genomic_DNA"/>
</dbReference>
<gene>
    <name evidence="2" type="ORF">BJ987_006936</name>
</gene>
<dbReference type="Gene3D" id="3.40.50.2300">
    <property type="match status" value="1"/>
</dbReference>
<keyword evidence="3" id="KW-1185">Reference proteome</keyword>
<sequence>MPGPNDIGKLQTLLRTLYVPAEKPRVLRTLLSGRRRLPRPLVCLVGPAANSDLMRELHQWLGESGGRRAVPRARAELHLLGEDSIIPGRAAGPAATSTEATGPEMAEHCLPILQRLVESFSRDDTAMGPIAFPRYRTADWLTRQRITTEETEAAVELRTRLPRLLRLGSRDFDAGNEGGDWITRLVFGVLALWPILRLWMWISGRVPGLSKETRWFMHQRYMAPELSDSFLGFATRLTVPLRNDENADQVAKLLVHAFLEDLRDAYTKRIWRPSSWRRTAFPVALLDTVSVGSNGAELLRRINDIRNETGIFDPLVVVAVLDYDPRDLTPALPVHPLSGVGEPRRGDDLESLALSTASGSETDPLRQWVRGIDNNRTNRSADAWFLLLELPDPVEGRIGDAHRTHLAVPPAPPLAARKWFVASCVLVPVAVLVAAALVYVPPLRGAPCSHWPWTSGIAVAERDDECVGYSDNDRQLFADDKELAAMQHEVFRQNKVAADVRRDNPRRPLVSLVYFAGISYADSNIRYPHAQMQELAGLAVRQRRAILAPDESEPLLRIIIANGGSEMRHASWVVDTMLADLVGKDSSILGVVGMDRSTAETAKAIGKLGDLGVPVVATTLSADGLEATSPMYFQVVPSNRTQARLVADYVEGTRYPDGTPKAGQRRYNRVLIYYPKATDDVYVTTLVDDLNQELDRRGVPKDSRSWAAQRELYGFPAPCETPGFDPETLLFFAGRNDDFATFGNAVTRGCTEAPAILGADTVTRLIADPKAMAALPASLTVRYVAKAVPVILGGAECVRGNGNYGEESGSLDFQELCGELARLIEDLAGYPDLAAYQPAWPGDRTGLAYDVAGVLLQAVRTNRARPERTGDGLNRAAIALQLRGADYNGVTGVLHFSTSRVADGSTIGVLVATGVRKAGQQQQCLLMYPHVAGRGPDGCPKGTKSPLETWTPPGR</sequence>
<comment type="caution">
    <text evidence="2">The sequence shown here is derived from an EMBL/GenBank/DDBJ whole genome shotgun (WGS) entry which is preliminary data.</text>
</comment>
<organism evidence="2 3">
    <name type="scientific">Nocardia goodfellowii</name>
    <dbReference type="NCBI Taxonomy" id="882446"/>
    <lineage>
        <taxon>Bacteria</taxon>
        <taxon>Bacillati</taxon>
        <taxon>Actinomycetota</taxon>
        <taxon>Actinomycetes</taxon>
        <taxon>Mycobacteriales</taxon>
        <taxon>Nocardiaceae</taxon>
        <taxon>Nocardia</taxon>
    </lineage>
</organism>
<evidence type="ECO:0000313" key="3">
    <source>
        <dbReference type="Proteomes" id="UP001519325"/>
    </source>
</evidence>
<dbReference type="InterPro" id="IPR028082">
    <property type="entry name" value="Peripla_BP_I"/>
</dbReference>